<evidence type="ECO:0000259" key="7">
    <source>
        <dbReference type="PROSITE" id="PS51146"/>
    </source>
</evidence>
<dbReference type="Pfam" id="PF06745">
    <property type="entry name" value="ATPase"/>
    <property type="match status" value="2"/>
</dbReference>
<keyword evidence="2" id="KW-0597">Phosphoprotein</keyword>
<dbReference type="Proteomes" id="UP000321248">
    <property type="component" value="Unassembled WGS sequence"/>
</dbReference>
<evidence type="ECO:0000256" key="2">
    <source>
        <dbReference type="ARBA" id="ARBA00022553"/>
    </source>
</evidence>
<dbReference type="InterPro" id="IPR003593">
    <property type="entry name" value="AAA+_ATPase"/>
</dbReference>
<comment type="caution">
    <text evidence="8">The sequence shown here is derived from an EMBL/GenBank/DDBJ whole genome shotgun (WGS) entry which is preliminary data.</text>
</comment>
<sequence>MSTRVTIKRLETGVPGLDDILGGGIPELSFNLIVGPPGCGKTTLSHQMMFSMASTEHPALFVTVLGEPPVKMLRYQQQFDFFDTEAVGDSIHYLNLSEEALAGDLDRVLERITREVVARRPRYIFVDSFRSVVVASQSAGNADGAMQEFVQQLGMLMANWQATTFLIGEYFSDNDPNPVLTVADGMLWLSQSVERNSMVRKIEVKKMRGQPTLPGLHTFRINSQGLRVFSLGRTSLADGGESKAPLEGRLSMGEPELDAMLGGGLPRGYSLLVAGPSGSGKSILAAEFLAEGARRGETGVIAVFEQNPHRARHRTVAQLVASGQVGLVDSHSAPDLSIAEILCLLLTEIRRLKATRVVIDSLSGFELALAPTFHADFRDSLSRLVASLASSGVTVVLTCELEDRYTDLRFSPYGTAFMTDAIVVQRYIEVESELLRMMAVVKVRASNHSCELRQYAIDERGIRVGEKLSGLAGLLGGRPESKPPGKAG</sequence>
<dbReference type="PROSITE" id="PS51146">
    <property type="entry name" value="KAIC"/>
    <property type="match status" value="2"/>
</dbReference>
<evidence type="ECO:0000256" key="3">
    <source>
        <dbReference type="ARBA" id="ARBA00022679"/>
    </source>
</evidence>
<gene>
    <name evidence="8" type="ORF">FU658_09145</name>
</gene>
<dbReference type="OrthoDB" id="9787927at2"/>
<dbReference type="GO" id="GO:0004674">
    <property type="term" value="F:protein serine/threonine kinase activity"/>
    <property type="evidence" value="ECO:0007669"/>
    <property type="project" value="UniProtKB-EC"/>
</dbReference>
<dbReference type="GO" id="GO:0016787">
    <property type="term" value="F:hydrolase activity"/>
    <property type="evidence" value="ECO:0007669"/>
    <property type="project" value="UniProtKB-KW"/>
</dbReference>
<organism evidence="8 9">
    <name type="scientific">Alkalisalibacterium limincola</name>
    <dbReference type="NCBI Taxonomy" id="2699169"/>
    <lineage>
        <taxon>Bacteria</taxon>
        <taxon>Pseudomonadati</taxon>
        <taxon>Pseudomonadota</taxon>
        <taxon>Gammaproteobacteria</taxon>
        <taxon>Lysobacterales</taxon>
        <taxon>Lysobacteraceae</taxon>
        <taxon>Alkalisalibacterium</taxon>
    </lineage>
</organism>
<dbReference type="AlphaFoldDB" id="A0A5C8KP02"/>
<dbReference type="SMART" id="SM00382">
    <property type="entry name" value="AAA"/>
    <property type="match status" value="2"/>
</dbReference>
<proteinExistence type="predicted"/>
<keyword evidence="4" id="KW-0677">Repeat</keyword>
<feature type="domain" description="KaiC" evidence="7">
    <location>
        <begin position="248"/>
        <end position="478"/>
    </location>
</feature>
<evidence type="ECO:0000256" key="4">
    <source>
        <dbReference type="ARBA" id="ARBA00022737"/>
    </source>
</evidence>
<keyword evidence="3" id="KW-0808">Transferase</keyword>
<dbReference type="InterPro" id="IPR010624">
    <property type="entry name" value="KaiC_dom"/>
</dbReference>
<evidence type="ECO:0000256" key="5">
    <source>
        <dbReference type="ARBA" id="ARBA00022777"/>
    </source>
</evidence>
<dbReference type="InterPro" id="IPR030665">
    <property type="entry name" value="KaiC"/>
</dbReference>
<dbReference type="RefSeq" id="WP_147891796.1">
    <property type="nucleotide sequence ID" value="NZ_VRTS01000005.1"/>
</dbReference>
<evidence type="ECO:0000313" key="9">
    <source>
        <dbReference type="Proteomes" id="UP000321248"/>
    </source>
</evidence>
<reference evidence="8 9" key="1">
    <citation type="submission" date="2019-08" db="EMBL/GenBank/DDBJ databases">
        <authorList>
            <person name="Karlyshev A.V."/>
        </authorList>
    </citation>
    <scope>NUCLEOTIDE SEQUENCE [LARGE SCALE GENOMIC DNA]</scope>
    <source>
        <strain evidence="8 9">Alg18-2.2</strain>
    </source>
</reference>
<keyword evidence="5" id="KW-0418">Kinase</keyword>
<accession>A0A5C8KP02</accession>
<evidence type="ECO:0000256" key="1">
    <source>
        <dbReference type="ARBA" id="ARBA00012513"/>
    </source>
</evidence>
<dbReference type="PANTHER" id="PTHR42926:SF1">
    <property type="entry name" value="CIRCADIAN CLOCK OSCILLATOR PROTEIN KAIC 1"/>
    <property type="match status" value="1"/>
</dbReference>
<dbReference type="PIRSF" id="PIRSF039117">
    <property type="entry name" value="KaiC"/>
    <property type="match status" value="1"/>
</dbReference>
<dbReference type="InterPro" id="IPR051347">
    <property type="entry name" value="Circadian_clock_KaiC-rel"/>
</dbReference>
<dbReference type="EC" id="2.7.11.1" evidence="1"/>
<dbReference type="PANTHER" id="PTHR42926">
    <property type="match status" value="1"/>
</dbReference>
<dbReference type="EMBL" id="VRTS01000005">
    <property type="protein sequence ID" value="TXK62378.1"/>
    <property type="molecule type" value="Genomic_DNA"/>
</dbReference>
<dbReference type="InterPro" id="IPR014774">
    <property type="entry name" value="KaiC-like_dom"/>
</dbReference>
<keyword evidence="6" id="KW-0378">Hydrolase</keyword>
<evidence type="ECO:0000256" key="6">
    <source>
        <dbReference type="ARBA" id="ARBA00022801"/>
    </source>
</evidence>
<feature type="domain" description="KaiC" evidence="7">
    <location>
        <begin position="8"/>
        <end position="242"/>
    </location>
</feature>
<protein>
    <recommendedName>
        <fullName evidence="1">non-specific serine/threonine protein kinase</fullName>
        <ecNumber evidence="1">2.7.11.1</ecNumber>
    </recommendedName>
</protein>
<dbReference type="InterPro" id="IPR027417">
    <property type="entry name" value="P-loop_NTPase"/>
</dbReference>
<evidence type="ECO:0000313" key="8">
    <source>
        <dbReference type="EMBL" id="TXK62378.1"/>
    </source>
</evidence>
<dbReference type="Gene3D" id="3.40.50.300">
    <property type="entry name" value="P-loop containing nucleotide triphosphate hydrolases"/>
    <property type="match status" value="2"/>
</dbReference>
<dbReference type="GO" id="GO:0005524">
    <property type="term" value="F:ATP binding"/>
    <property type="evidence" value="ECO:0007669"/>
    <property type="project" value="InterPro"/>
</dbReference>
<name>A0A5C8KP02_9GAMM</name>
<keyword evidence="9" id="KW-1185">Reference proteome</keyword>
<dbReference type="SUPFAM" id="SSF52540">
    <property type="entry name" value="P-loop containing nucleoside triphosphate hydrolases"/>
    <property type="match status" value="2"/>
</dbReference>